<evidence type="ECO:0000256" key="4">
    <source>
        <dbReference type="ARBA" id="ARBA00023125"/>
    </source>
</evidence>
<accession>A0A2G9C2S0</accession>
<dbReference type="InterPro" id="IPR010985">
    <property type="entry name" value="Ribbon_hlx_hlx"/>
</dbReference>
<name>A0A2G9C2S0_9BURK</name>
<evidence type="ECO:0000313" key="9">
    <source>
        <dbReference type="Proteomes" id="UP000231501"/>
    </source>
</evidence>
<dbReference type="SUPFAM" id="SSF47598">
    <property type="entry name" value="Ribbon-helix-helix"/>
    <property type="match status" value="1"/>
</dbReference>
<evidence type="ECO:0000256" key="6">
    <source>
        <dbReference type="ARBA" id="ARBA00049988"/>
    </source>
</evidence>
<evidence type="ECO:0000256" key="2">
    <source>
        <dbReference type="ARBA" id="ARBA00022649"/>
    </source>
</evidence>
<dbReference type="AlphaFoldDB" id="A0A2G9C2S0"/>
<dbReference type="GO" id="GO:0003677">
    <property type="term" value="F:DNA binding"/>
    <property type="evidence" value="ECO:0007669"/>
    <property type="project" value="UniProtKB-KW"/>
</dbReference>
<evidence type="ECO:0000256" key="3">
    <source>
        <dbReference type="ARBA" id="ARBA00023015"/>
    </source>
</evidence>
<keyword evidence="1" id="KW-0678">Repressor</keyword>
<keyword evidence="4" id="KW-0238">DNA-binding</keyword>
<dbReference type="PANTHER" id="PTHR35401:SF1">
    <property type="entry name" value="CYTOPLASMIC PROTEIN"/>
    <property type="match status" value="1"/>
</dbReference>
<dbReference type="Gene3D" id="1.20.5.780">
    <property type="entry name" value="Single helix bin"/>
    <property type="match status" value="1"/>
</dbReference>
<comment type="similarity">
    <text evidence="6">Belongs to the TacA antitoxin family.</text>
</comment>
<evidence type="ECO:0000313" key="8">
    <source>
        <dbReference type="EMBL" id="PIM50710.1"/>
    </source>
</evidence>
<dbReference type="GO" id="GO:0006355">
    <property type="term" value="P:regulation of DNA-templated transcription"/>
    <property type="evidence" value="ECO:0007669"/>
    <property type="project" value="InterPro"/>
</dbReference>
<dbReference type="RefSeq" id="WP_099864213.1">
    <property type="nucleotide sequence ID" value="NZ_PEOG01000106.1"/>
</dbReference>
<gene>
    <name evidence="8" type="ORF">CS062_23630</name>
</gene>
<feature type="compositionally biased region" description="Low complexity" evidence="7">
    <location>
        <begin position="12"/>
        <end position="22"/>
    </location>
</feature>
<keyword evidence="5" id="KW-0804">Transcription</keyword>
<dbReference type="InterPro" id="IPR014795">
    <property type="entry name" value="TacA_1-like"/>
</dbReference>
<organism evidence="8 9">
    <name type="scientific">Roseateles chitinivorans</name>
    <dbReference type="NCBI Taxonomy" id="2917965"/>
    <lineage>
        <taxon>Bacteria</taxon>
        <taxon>Pseudomonadati</taxon>
        <taxon>Pseudomonadota</taxon>
        <taxon>Betaproteobacteria</taxon>
        <taxon>Burkholderiales</taxon>
        <taxon>Sphaerotilaceae</taxon>
        <taxon>Roseateles</taxon>
    </lineage>
</organism>
<dbReference type="EMBL" id="PEOG01000106">
    <property type="protein sequence ID" value="PIM50710.1"/>
    <property type="molecule type" value="Genomic_DNA"/>
</dbReference>
<proteinExistence type="inferred from homology"/>
<keyword evidence="2" id="KW-1277">Toxin-antitoxin system</keyword>
<keyword evidence="9" id="KW-1185">Reference proteome</keyword>
<reference evidence="8 9" key="1">
    <citation type="submission" date="2017-11" db="EMBL/GenBank/DDBJ databases">
        <title>Draft genome sequence of Mitsuaria sp. HWN-4.</title>
        <authorList>
            <person name="Gundlapally S.R."/>
        </authorList>
    </citation>
    <scope>NUCLEOTIDE SEQUENCE [LARGE SCALE GENOMIC DNA]</scope>
    <source>
        <strain evidence="8 9">HWN-4</strain>
    </source>
</reference>
<feature type="region of interest" description="Disordered" evidence="7">
    <location>
        <begin position="1"/>
        <end position="32"/>
    </location>
</feature>
<evidence type="ECO:0000256" key="5">
    <source>
        <dbReference type="ARBA" id="ARBA00023163"/>
    </source>
</evidence>
<protein>
    <submittedName>
        <fullName evidence="8">Toxin-antitoxin system protein</fullName>
    </submittedName>
</protein>
<evidence type="ECO:0000256" key="7">
    <source>
        <dbReference type="SAM" id="MobiDB-lite"/>
    </source>
</evidence>
<dbReference type="PANTHER" id="PTHR35401">
    <property type="entry name" value="COPG FAMILY HELIX-TURN-HELIX PROTEIN-RELATED-RELATED"/>
    <property type="match status" value="1"/>
</dbReference>
<dbReference type="Proteomes" id="UP000231501">
    <property type="component" value="Unassembled WGS sequence"/>
</dbReference>
<keyword evidence="3" id="KW-0805">Transcription regulation</keyword>
<dbReference type="Pfam" id="PF08681">
    <property type="entry name" value="TacA1"/>
    <property type="match status" value="1"/>
</dbReference>
<evidence type="ECO:0000256" key="1">
    <source>
        <dbReference type="ARBA" id="ARBA00022491"/>
    </source>
</evidence>
<sequence>MTPLLPDSHTSAATPATLPAPLRKARLERSDEETIGLRVPPEVCELIDRAAAAAEKSREAFLMDVILDASEAALLHRATFGLDEAQLSACHALLDRPLDENPGFQRLIARKAPWAT</sequence>
<comment type="caution">
    <text evidence="8">The sequence shown here is derived from an EMBL/GenBank/DDBJ whole genome shotgun (WGS) entry which is preliminary data.</text>
</comment>